<keyword evidence="2 5" id="KW-0812">Transmembrane</keyword>
<dbReference type="GO" id="GO:0042773">
    <property type="term" value="P:ATP synthesis coupled electron transport"/>
    <property type="evidence" value="ECO:0007669"/>
    <property type="project" value="InterPro"/>
</dbReference>
<keyword evidence="3 5" id="KW-1133">Transmembrane helix</keyword>
<feature type="transmembrane region" description="Helical" evidence="5">
    <location>
        <begin position="318"/>
        <end position="339"/>
    </location>
</feature>
<dbReference type="PRINTS" id="PR01434">
    <property type="entry name" value="NADHDHGNASE5"/>
</dbReference>
<feature type="transmembrane region" description="Helical" evidence="5">
    <location>
        <begin position="149"/>
        <end position="173"/>
    </location>
</feature>
<feature type="transmembrane region" description="Helical" evidence="5">
    <location>
        <begin position="32"/>
        <end position="51"/>
    </location>
</feature>
<dbReference type="NCBIfam" id="TIGR01770">
    <property type="entry name" value="NDH_I_N"/>
    <property type="match status" value="1"/>
</dbReference>
<accession>A0A8A3SQH9</accession>
<geneLocation type="mitochondrion" evidence="7"/>
<protein>
    <submittedName>
        <fullName evidence="7">NADH dehydrogenase subunit 2</fullName>
    </submittedName>
</protein>
<dbReference type="GO" id="GO:0008137">
    <property type="term" value="F:NADH dehydrogenase (ubiquinone) activity"/>
    <property type="evidence" value="ECO:0007669"/>
    <property type="project" value="InterPro"/>
</dbReference>
<dbReference type="Pfam" id="PF00361">
    <property type="entry name" value="Proton_antipo_M"/>
    <property type="match status" value="1"/>
</dbReference>
<name>A0A8A3SQH9_9STRA</name>
<keyword evidence="4 5" id="KW-0472">Membrane</keyword>
<evidence type="ECO:0000256" key="1">
    <source>
        <dbReference type="ARBA" id="ARBA00004141"/>
    </source>
</evidence>
<evidence type="ECO:0000256" key="3">
    <source>
        <dbReference type="ARBA" id="ARBA00022989"/>
    </source>
</evidence>
<keyword evidence="7" id="KW-0496">Mitochondrion</keyword>
<evidence type="ECO:0000259" key="6">
    <source>
        <dbReference type="Pfam" id="PF00361"/>
    </source>
</evidence>
<evidence type="ECO:0000256" key="2">
    <source>
        <dbReference type="ARBA" id="ARBA00022692"/>
    </source>
</evidence>
<feature type="transmembrane region" description="Helical" evidence="5">
    <location>
        <begin position="277"/>
        <end position="298"/>
    </location>
</feature>
<feature type="transmembrane region" description="Helical" evidence="5">
    <location>
        <begin position="224"/>
        <end position="243"/>
    </location>
</feature>
<proteinExistence type="predicted"/>
<gene>
    <name evidence="7" type="primary">nad2</name>
    <name evidence="7" type="ORF">Pi_004</name>
</gene>
<evidence type="ECO:0000256" key="5">
    <source>
        <dbReference type="SAM" id="Phobius"/>
    </source>
</evidence>
<dbReference type="InterPro" id="IPR001750">
    <property type="entry name" value="ND/Mrp_TM"/>
</dbReference>
<feature type="domain" description="NADH:quinone oxidoreductase/Mrp antiporter transmembrane" evidence="6">
    <location>
        <begin position="83"/>
        <end position="375"/>
    </location>
</feature>
<dbReference type="RefSeq" id="YP_010233602.1">
    <property type="nucleotide sequence ID" value="NC_059753.1"/>
</dbReference>
<dbReference type="GeneID" id="69227047"/>
<evidence type="ECO:0000256" key="4">
    <source>
        <dbReference type="ARBA" id="ARBA00023136"/>
    </source>
</evidence>
<dbReference type="GO" id="GO:0016020">
    <property type="term" value="C:membrane"/>
    <property type="evidence" value="ECO:0007669"/>
    <property type="project" value="UniProtKB-SubCell"/>
</dbReference>
<feature type="transmembrane region" description="Helical" evidence="5">
    <location>
        <begin position="359"/>
        <end position="380"/>
    </location>
</feature>
<feature type="transmembrane region" description="Helical" evidence="5">
    <location>
        <begin position="410"/>
        <end position="430"/>
    </location>
</feature>
<comment type="subcellular location">
    <subcellularLocation>
        <location evidence="1">Membrane</location>
        <topology evidence="1">Multi-pass membrane protein</topology>
    </subcellularLocation>
</comment>
<feature type="transmembrane region" description="Helical" evidence="5">
    <location>
        <begin position="250"/>
        <end position="271"/>
    </location>
</feature>
<dbReference type="PANTHER" id="PTHR22773">
    <property type="entry name" value="NADH DEHYDROGENASE"/>
    <property type="match status" value="1"/>
</dbReference>
<organism evidence="7">
    <name type="scientific">Pleurosigma inscriptura</name>
    <dbReference type="NCBI Taxonomy" id="2819025"/>
    <lineage>
        <taxon>Eukaryota</taxon>
        <taxon>Sar</taxon>
        <taxon>Stramenopiles</taxon>
        <taxon>Ochrophyta</taxon>
        <taxon>Bacillariophyta</taxon>
        <taxon>Bacillariophyceae</taxon>
        <taxon>Bacillariophycidae</taxon>
        <taxon>Naviculales</taxon>
        <taxon>Pleurosigmataceae</taxon>
        <taxon>Pleurosigma</taxon>
    </lineage>
</organism>
<feature type="transmembrane region" description="Helical" evidence="5">
    <location>
        <begin position="63"/>
        <end position="80"/>
    </location>
</feature>
<reference evidence="7" key="1">
    <citation type="submission" date="2021-02" db="EMBL/GenBank/DDBJ databases">
        <authorList>
            <person name="Jeong Y."/>
            <person name="Lee J."/>
        </authorList>
    </citation>
    <scope>NUCLEOTIDE SEQUENCE</scope>
    <source>
        <strain evidence="7">MEG005</strain>
    </source>
</reference>
<feature type="transmembrane region" description="Helical" evidence="5">
    <location>
        <begin position="86"/>
        <end position="106"/>
    </location>
</feature>
<dbReference type="EMBL" id="MW566731">
    <property type="protein sequence ID" value="QSZ78219.1"/>
    <property type="molecule type" value="Genomic_DNA"/>
</dbReference>
<evidence type="ECO:0000313" key="7">
    <source>
        <dbReference type="EMBL" id="QSZ78219.1"/>
    </source>
</evidence>
<sequence>MIIFFYCFLSVKQNFLFLSDFVSFNNSLHNDFISLLSKLIIGISSLVYLIFVQQFLTDQKLNYFEYYILILTSILGFCLLCCSDDLLTAYLAIELQSLAFYVLASFKRSSNYSVESGVKYFILGSFSTIIFLCPLFFDFSYSLNETSNFIFDTALIELGVLIVLISLFFKLALSPFHLWSPDVYEGSPSSSTFFFTVISKLSIFVFLLKICYIGFYSIIVDWQLYSLIVAVISIIVGSVGGLKQRKFKSILAYSSISNMGLILVSFSAGNFEGIKAFFYFFILYILSGLAVWSIFLLLKLKKKIPSEKHNKDLGDFSLLHELNVILAYASVITIFTVAGIPPMVGFLAKVSVFLSLTEASMYCIALISILASVISTFFYLRVLKVIFFENVLVGKLFYPTNSKANIVRSLLFFLLLFLFISPVLPSFFAYKTTLFLNKNFY</sequence>
<dbReference type="AlphaFoldDB" id="A0A8A3SQH9"/>
<feature type="transmembrane region" description="Helical" evidence="5">
    <location>
        <begin position="193"/>
        <end position="218"/>
    </location>
</feature>
<feature type="transmembrane region" description="Helical" evidence="5">
    <location>
        <begin position="118"/>
        <end position="137"/>
    </location>
</feature>
<dbReference type="InterPro" id="IPR010096">
    <property type="entry name" value="NADH-Q_OxRdtase_suN/2"/>
</dbReference>